<dbReference type="InterPro" id="IPR050765">
    <property type="entry name" value="Riboflavin_Biosynth_HTPR"/>
</dbReference>
<dbReference type="Gene3D" id="3.40.430.10">
    <property type="entry name" value="Dihydrofolate Reductase, subunit A"/>
    <property type="match status" value="1"/>
</dbReference>
<evidence type="ECO:0000313" key="3">
    <source>
        <dbReference type="Proteomes" id="UP000291469"/>
    </source>
</evidence>
<gene>
    <name evidence="2" type="ORF">ER308_04075</name>
</gene>
<dbReference type="PANTHER" id="PTHR38011:SF11">
    <property type="entry name" value="2,5-DIAMINO-6-RIBOSYLAMINO-4(3H)-PYRIMIDINONE 5'-PHOSPHATE REDUCTASE"/>
    <property type="match status" value="1"/>
</dbReference>
<evidence type="ECO:0000313" key="2">
    <source>
        <dbReference type="EMBL" id="QBI18805.1"/>
    </source>
</evidence>
<protein>
    <submittedName>
        <fullName evidence="2">Dihydrofolate reductase</fullName>
    </submittedName>
</protein>
<reference evidence="2 3" key="1">
    <citation type="submission" date="2019-01" db="EMBL/GenBank/DDBJ databases">
        <title>Egibacter rhizosphaerae EGI 80759T.</title>
        <authorList>
            <person name="Chen D.-D."/>
            <person name="Tian Y."/>
            <person name="Jiao J.-Y."/>
            <person name="Zhang X.-T."/>
            <person name="Zhang Y.-G."/>
            <person name="Zhang Y."/>
            <person name="Xiao M."/>
            <person name="Shu W.-S."/>
            <person name="Li W.-J."/>
        </authorList>
    </citation>
    <scope>NUCLEOTIDE SEQUENCE [LARGE SCALE GENOMIC DNA]</scope>
    <source>
        <strain evidence="2 3">EGI 80759</strain>
    </source>
</reference>
<accession>A0A411YCA2</accession>
<dbReference type="AlphaFoldDB" id="A0A411YCA2"/>
<name>A0A411YCA2_9ACTN</name>
<dbReference type="SUPFAM" id="SSF53597">
    <property type="entry name" value="Dihydrofolate reductase-like"/>
    <property type="match status" value="1"/>
</dbReference>
<organism evidence="2 3">
    <name type="scientific">Egibacter rhizosphaerae</name>
    <dbReference type="NCBI Taxonomy" id="1670831"/>
    <lineage>
        <taxon>Bacteria</taxon>
        <taxon>Bacillati</taxon>
        <taxon>Actinomycetota</taxon>
        <taxon>Nitriliruptoria</taxon>
        <taxon>Egibacterales</taxon>
        <taxon>Egibacteraceae</taxon>
        <taxon>Egibacter</taxon>
    </lineage>
</organism>
<dbReference type="PANTHER" id="PTHR38011">
    <property type="entry name" value="DIHYDROFOLATE REDUCTASE FAMILY PROTEIN (AFU_ORTHOLOGUE AFUA_8G06820)"/>
    <property type="match status" value="1"/>
</dbReference>
<evidence type="ECO:0000259" key="1">
    <source>
        <dbReference type="Pfam" id="PF01872"/>
    </source>
</evidence>
<dbReference type="Pfam" id="PF01872">
    <property type="entry name" value="RibD_C"/>
    <property type="match status" value="1"/>
</dbReference>
<feature type="domain" description="Bacterial bifunctional deaminase-reductase C-terminal" evidence="1">
    <location>
        <begin position="7"/>
        <end position="151"/>
    </location>
</feature>
<dbReference type="GO" id="GO:0009231">
    <property type="term" value="P:riboflavin biosynthetic process"/>
    <property type="evidence" value="ECO:0007669"/>
    <property type="project" value="InterPro"/>
</dbReference>
<dbReference type="OrthoDB" id="3427770at2"/>
<dbReference type="Proteomes" id="UP000291469">
    <property type="component" value="Chromosome"/>
</dbReference>
<proteinExistence type="predicted"/>
<sequence>MSLTTYYTATSLDGFIADEHHSLEWLLRQDQDEAGPLNYDEFFARIGALVMGSATYEWVVRHENGTWPFQLPAWVMTSRDLPQVDGDVRFARGDVRAVHDEMTAAAGDKNLWIVGGGDLAGQFADTGLLDEIITYVAPVTLGRGAPLLPRRLDLRLEELAQNKAFACARYSVGPPRGSH</sequence>
<dbReference type="RefSeq" id="WP_131153802.1">
    <property type="nucleotide sequence ID" value="NZ_CP036402.1"/>
</dbReference>
<dbReference type="EMBL" id="CP036402">
    <property type="protein sequence ID" value="QBI18805.1"/>
    <property type="molecule type" value="Genomic_DNA"/>
</dbReference>
<dbReference type="KEGG" id="erz:ER308_04075"/>
<dbReference type="InterPro" id="IPR002734">
    <property type="entry name" value="RibDG_C"/>
</dbReference>
<dbReference type="GO" id="GO:0008703">
    <property type="term" value="F:5-amino-6-(5-phosphoribosylamino)uracil reductase activity"/>
    <property type="evidence" value="ECO:0007669"/>
    <property type="project" value="InterPro"/>
</dbReference>
<dbReference type="InterPro" id="IPR024072">
    <property type="entry name" value="DHFR-like_dom_sf"/>
</dbReference>
<keyword evidence="3" id="KW-1185">Reference proteome</keyword>